<gene>
    <name evidence="1" type="ORF">KV203_05440</name>
</gene>
<accession>A0ABX8SDX8</accession>
<keyword evidence="2" id="KW-1185">Reference proteome</keyword>
<evidence type="ECO:0000313" key="1">
    <source>
        <dbReference type="EMBL" id="QXQ14825.1"/>
    </source>
</evidence>
<evidence type="ECO:0000313" key="2">
    <source>
        <dbReference type="Proteomes" id="UP000887023"/>
    </source>
</evidence>
<evidence type="ECO:0008006" key="3">
    <source>
        <dbReference type="Google" id="ProtNLM"/>
    </source>
</evidence>
<organism evidence="1 2">
    <name type="scientific">Skermania pinensis</name>
    <dbReference type="NCBI Taxonomy" id="39122"/>
    <lineage>
        <taxon>Bacteria</taxon>
        <taxon>Bacillati</taxon>
        <taxon>Actinomycetota</taxon>
        <taxon>Actinomycetes</taxon>
        <taxon>Mycobacteriales</taxon>
        <taxon>Gordoniaceae</taxon>
        <taxon>Skermania</taxon>
    </lineage>
</organism>
<proteinExistence type="predicted"/>
<dbReference type="Proteomes" id="UP000887023">
    <property type="component" value="Chromosome"/>
</dbReference>
<name>A0ABX8SDX8_9ACTN</name>
<dbReference type="EMBL" id="CP079105">
    <property type="protein sequence ID" value="QXQ14825.1"/>
    <property type="molecule type" value="Genomic_DNA"/>
</dbReference>
<reference evidence="1" key="1">
    <citation type="submission" date="2021-07" db="EMBL/GenBank/DDBJ databases">
        <title>Candidatus Kaistella beijingensis sp. nov. isolated from a municipal wastewater treatment plant is involved in sludge foaming.</title>
        <authorList>
            <person name="Song Y."/>
            <person name="Liu S.-J."/>
        </authorList>
    </citation>
    <scope>NUCLEOTIDE SEQUENCE</scope>
    <source>
        <strain evidence="1">DSM 43998</strain>
    </source>
</reference>
<protein>
    <recommendedName>
        <fullName evidence="3">Head decoration protein</fullName>
    </recommendedName>
</protein>
<dbReference type="RefSeq" id="WP_066474788.1">
    <property type="nucleotide sequence ID" value="NZ_CBCRUZ010000014.1"/>
</dbReference>
<sequence length="265" mass="26567">MALKIGNGLNLLNQRIQNVGSPSAASDAANKSYVDALLNGLQWKPGVRVATTASGTLASAFANGSVVDGVTLATGDRILIKNQSTASENGIYVVAASGAPTRSADADGAGEIVPNTTVLVAEGTVNADTAWTVTNNGTITVGTTGLTFAPVGGGATYTAGNGLQLSSNAFSVLLDSASGLVVSGTGLKVDPSVVARKYAANIGNGSLTSIPVTHNLGTRDVVVSVHDTTTYEEVLADVVKTDANNVTITFATAPASNAYRVTVIG</sequence>